<dbReference type="PANTHER" id="PTHR48079">
    <property type="entry name" value="PROTEIN YEEZ"/>
    <property type="match status" value="1"/>
</dbReference>
<proteinExistence type="predicted"/>
<accession>A0A7J5U2R4</accession>
<name>A0A7J5U2R4_9BACT</name>
<dbReference type="GO" id="GO:0005737">
    <property type="term" value="C:cytoplasm"/>
    <property type="evidence" value="ECO:0007669"/>
    <property type="project" value="TreeGrafter"/>
</dbReference>
<gene>
    <name evidence="2" type="ORF">F5984_07735</name>
</gene>
<evidence type="ECO:0000313" key="2">
    <source>
        <dbReference type="EMBL" id="KAB7732094.1"/>
    </source>
</evidence>
<dbReference type="InterPro" id="IPR036291">
    <property type="entry name" value="NAD(P)-bd_dom_sf"/>
</dbReference>
<reference evidence="2 3" key="1">
    <citation type="submission" date="2019-10" db="EMBL/GenBank/DDBJ databases">
        <title>Rudanella paleaurantiibacter sp. nov., isolated from sludge.</title>
        <authorList>
            <person name="Xu S.Q."/>
        </authorList>
    </citation>
    <scope>NUCLEOTIDE SEQUENCE [LARGE SCALE GENOMIC DNA]</scope>
    <source>
        <strain evidence="2 3">HX-22-17</strain>
    </source>
</reference>
<protein>
    <submittedName>
        <fullName evidence="2">NAD(P)H-binding protein</fullName>
    </submittedName>
</protein>
<dbReference type="PANTHER" id="PTHR48079:SF6">
    <property type="entry name" value="NAD(P)-BINDING DOMAIN-CONTAINING PROTEIN-RELATED"/>
    <property type="match status" value="1"/>
</dbReference>
<dbReference type="Gene3D" id="3.40.50.720">
    <property type="entry name" value="NAD(P)-binding Rossmann-like Domain"/>
    <property type="match status" value="1"/>
</dbReference>
<evidence type="ECO:0000259" key="1">
    <source>
        <dbReference type="Pfam" id="PF13460"/>
    </source>
</evidence>
<sequence length="272" mass="29282">MTNTPRISIIGLGWLGLPLAQALQQKGYVVKGSTSTSEKEASLQRSGYDAVVMTLNPDPKGNLPYLLEADVLVVNVPPKAGKMGDAFHPEQMRHLADAVAASSVKWVVYVSSTSVYPELNREVTETDVQTPDESAAPALVQAEQIWQSLQTDSVKVTILRCGGLMGYERQAGKYVAGRTVNSGAVPVNYVHRDDAVGLLVAVLEQGLTGVYNVVAPQHPTRAEVYAASCRNHGYALPQLVEPESPLPFKIVSAGKLIAQTGYSFSHPDPRLF</sequence>
<dbReference type="Proteomes" id="UP000488299">
    <property type="component" value="Unassembled WGS sequence"/>
</dbReference>
<comment type="caution">
    <text evidence="2">The sequence shown here is derived from an EMBL/GenBank/DDBJ whole genome shotgun (WGS) entry which is preliminary data.</text>
</comment>
<dbReference type="InterPro" id="IPR051783">
    <property type="entry name" value="NAD(P)-dependent_oxidoreduct"/>
</dbReference>
<dbReference type="SUPFAM" id="SSF51735">
    <property type="entry name" value="NAD(P)-binding Rossmann-fold domains"/>
    <property type="match status" value="1"/>
</dbReference>
<dbReference type="RefSeq" id="WP_152123668.1">
    <property type="nucleotide sequence ID" value="NZ_WELI01000002.1"/>
</dbReference>
<dbReference type="InterPro" id="IPR016040">
    <property type="entry name" value="NAD(P)-bd_dom"/>
</dbReference>
<feature type="domain" description="NAD(P)-binding" evidence="1">
    <location>
        <begin position="19"/>
        <end position="204"/>
    </location>
</feature>
<dbReference type="Pfam" id="PF13460">
    <property type="entry name" value="NAD_binding_10"/>
    <property type="match status" value="1"/>
</dbReference>
<dbReference type="GO" id="GO:0004029">
    <property type="term" value="F:aldehyde dehydrogenase (NAD+) activity"/>
    <property type="evidence" value="ECO:0007669"/>
    <property type="project" value="TreeGrafter"/>
</dbReference>
<keyword evidence="3" id="KW-1185">Reference proteome</keyword>
<dbReference type="EMBL" id="WELI01000002">
    <property type="protein sequence ID" value="KAB7732094.1"/>
    <property type="molecule type" value="Genomic_DNA"/>
</dbReference>
<organism evidence="2 3">
    <name type="scientific">Rudanella paleaurantiibacter</name>
    <dbReference type="NCBI Taxonomy" id="2614655"/>
    <lineage>
        <taxon>Bacteria</taxon>
        <taxon>Pseudomonadati</taxon>
        <taxon>Bacteroidota</taxon>
        <taxon>Cytophagia</taxon>
        <taxon>Cytophagales</taxon>
        <taxon>Cytophagaceae</taxon>
        <taxon>Rudanella</taxon>
    </lineage>
</organism>
<dbReference type="AlphaFoldDB" id="A0A7J5U2R4"/>
<evidence type="ECO:0000313" key="3">
    <source>
        <dbReference type="Proteomes" id="UP000488299"/>
    </source>
</evidence>